<comment type="caution">
    <text evidence="2">The sequence shown here is derived from an EMBL/GenBank/DDBJ whole genome shotgun (WGS) entry which is preliminary data.</text>
</comment>
<evidence type="ECO:0000313" key="2">
    <source>
        <dbReference type="EMBL" id="MBZ2196708.1"/>
    </source>
</evidence>
<organism evidence="2 3">
    <name type="scientific">Occultella gossypii</name>
    <dbReference type="NCBI Taxonomy" id="2800820"/>
    <lineage>
        <taxon>Bacteria</taxon>
        <taxon>Bacillati</taxon>
        <taxon>Actinomycetota</taxon>
        <taxon>Actinomycetes</taxon>
        <taxon>Micrococcales</taxon>
        <taxon>Ruaniaceae</taxon>
        <taxon>Occultella</taxon>
    </lineage>
</organism>
<reference evidence="2 3" key="1">
    <citation type="submission" date="2021-04" db="EMBL/GenBank/DDBJ databases">
        <title>Ruania sp. nov., isolated from sandy soil of mangrove forest.</title>
        <authorList>
            <person name="Ge X."/>
            <person name="Huang R."/>
            <person name="Liu W."/>
        </authorList>
    </citation>
    <scope>NUCLEOTIDE SEQUENCE [LARGE SCALE GENOMIC DNA]</scope>
    <source>
        <strain evidence="2 3">N2-46</strain>
    </source>
</reference>
<dbReference type="InterPro" id="IPR032710">
    <property type="entry name" value="NTF2-like_dom_sf"/>
</dbReference>
<dbReference type="InterPro" id="IPR037401">
    <property type="entry name" value="SnoaL-like"/>
</dbReference>
<protein>
    <submittedName>
        <fullName evidence="2">Nuclear transport factor 2 family protein</fullName>
    </submittedName>
</protein>
<sequence>MAGADERELRRIHEDWFDRTPAKDLDGLMAHIAEDVVSYEHDQPLQHVGLPAVREVCRTGLEAAGASTPVWTVPDLTILTEGDLAVAWGLNRMGIRGPDGEQASWSRGTRIFQRRRGEWELVHQHLSYPYDPETGAAQTDRQP</sequence>
<gene>
    <name evidence="2" type="ORF">KCQ71_11130</name>
</gene>
<proteinExistence type="predicted"/>
<feature type="domain" description="SnoaL-like" evidence="1">
    <location>
        <begin position="13"/>
        <end position="130"/>
    </location>
</feature>
<evidence type="ECO:0000313" key="3">
    <source>
        <dbReference type="Proteomes" id="UP000826651"/>
    </source>
</evidence>
<keyword evidence="3" id="KW-1185">Reference proteome</keyword>
<name>A0ABS7S9W8_9MICO</name>
<dbReference type="SUPFAM" id="SSF54427">
    <property type="entry name" value="NTF2-like"/>
    <property type="match status" value="1"/>
</dbReference>
<accession>A0ABS7S9W8</accession>
<dbReference type="Gene3D" id="3.10.450.50">
    <property type="match status" value="1"/>
</dbReference>
<evidence type="ECO:0000259" key="1">
    <source>
        <dbReference type="Pfam" id="PF13474"/>
    </source>
</evidence>
<dbReference type="Pfam" id="PF13474">
    <property type="entry name" value="SnoaL_3"/>
    <property type="match status" value="1"/>
</dbReference>
<dbReference type="EMBL" id="JAGSHT010000010">
    <property type="protein sequence ID" value="MBZ2196708.1"/>
    <property type="molecule type" value="Genomic_DNA"/>
</dbReference>
<dbReference type="Proteomes" id="UP000826651">
    <property type="component" value="Unassembled WGS sequence"/>
</dbReference>